<name>A0ABX9LJG6_9ACTN</name>
<reference evidence="2 3" key="1">
    <citation type="submission" date="2018-08" db="EMBL/GenBank/DDBJ databases">
        <title>Microbispora. triticiradicis sp. nov., a novel actinomycete isolated from the root of wheat (Triticum aestivum L.)).</title>
        <authorList>
            <person name="Han C."/>
        </authorList>
    </citation>
    <scope>NUCLEOTIDE SEQUENCE [LARGE SCALE GENOMIC DNA]</scope>
    <source>
        <strain evidence="2 3">NEAU-HRDPA2-9</strain>
    </source>
</reference>
<dbReference type="Proteomes" id="UP000262538">
    <property type="component" value="Unassembled WGS sequence"/>
</dbReference>
<protein>
    <submittedName>
        <fullName evidence="2">Uncharacterized protein</fullName>
    </submittedName>
</protein>
<evidence type="ECO:0000313" key="3">
    <source>
        <dbReference type="Proteomes" id="UP000262538"/>
    </source>
</evidence>
<comment type="caution">
    <text evidence="2">The sequence shown here is derived from an EMBL/GenBank/DDBJ whole genome shotgun (WGS) entry which is preliminary data.</text>
</comment>
<organism evidence="2 3">
    <name type="scientific">Microbispora triticiradicis</name>
    <dbReference type="NCBI Taxonomy" id="2200763"/>
    <lineage>
        <taxon>Bacteria</taxon>
        <taxon>Bacillati</taxon>
        <taxon>Actinomycetota</taxon>
        <taxon>Actinomycetes</taxon>
        <taxon>Streptosporangiales</taxon>
        <taxon>Streptosporangiaceae</taxon>
        <taxon>Microbispora</taxon>
    </lineage>
</organism>
<evidence type="ECO:0000256" key="1">
    <source>
        <dbReference type="SAM" id="MobiDB-lite"/>
    </source>
</evidence>
<keyword evidence="3" id="KW-1185">Reference proteome</keyword>
<feature type="region of interest" description="Disordered" evidence="1">
    <location>
        <begin position="46"/>
        <end position="67"/>
    </location>
</feature>
<dbReference type="EMBL" id="QFZU02000066">
    <property type="protein sequence ID" value="RGA04009.1"/>
    <property type="molecule type" value="Genomic_DNA"/>
</dbReference>
<evidence type="ECO:0000313" key="2">
    <source>
        <dbReference type="EMBL" id="RGA04009.1"/>
    </source>
</evidence>
<gene>
    <name evidence="2" type="ORF">DI270_015865</name>
</gene>
<accession>A0ABX9LJG6</accession>
<proteinExistence type="predicted"/>
<sequence>MIADTGGPQPMFSSRTAQMADVQLLRDCGYEQLYDNDGYLVLHAASPGSATPDLTPHRCTPDGAHSS</sequence>